<evidence type="ECO:0000313" key="3">
    <source>
        <dbReference type="Proteomes" id="UP000189935"/>
    </source>
</evidence>
<dbReference type="RefSeq" id="WP_079536525.1">
    <property type="nucleotide sequence ID" value="NZ_LT670844.1"/>
</dbReference>
<accession>A0A1M6IVC5</accession>
<gene>
    <name evidence="2" type="ORF">SAMN05444159_0475</name>
</gene>
<evidence type="ECO:0000313" key="2">
    <source>
        <dbReference type="EMBL" id="SHJ38416.1"/>
    </source>
</evidence>
<keyword evidence="1" id="KW-0812">Transmembrane</keyword>
<feature type="transmembrane region" description="Helical" evidence="1">
    <location>
        <begin position="29"/>
        <end position="49"/>
    </location>
</feature>
<organism evidence="2 3">
    <name type="scientific">Bradyrhizobium lablabi</name>
    <dbReference type="NCBI Taxonomy" id="722472"/>
    <lineage>
        <taxon>Bacteria</taxon>
        <taxon>Pseudomonadati</taxon>
        <taxon>Pseudomonadota</taxon>
        <taxon>Alphaproteobacteria</taxon>
        <taxon>Hyphomicrobiales</taxon>
        <taxon>Nitrobacteraceae</taxon>
        <taxon>Bradyrhizobium</taxon>
    </lineage>
</organism>
<dbReference type="OrthoDB" id="7777996at2"/>
<dbReference type="Proteomes" id="UP000189935">
    <property type="component" value="Chromosome I"/>
</dbReference>
<evidence type="ECO:0000256" key="1">
    <source>
        <dbReference type="SAM" id="Phobius"/>
    </source>
</evidence>
<feature type="transmembrane region" description="Helical" evidence="1">
    <location>
        <begin position="69"/>
        <end position="87"/>
    </location>
</feature>
<reference evidence="2 3" key="1">
    <citation type="submission" date="2016-11" db="EMBL/GenBank/DDBJ databases">
        <authorList>
            <person name="Jaros S."/>
            <person name="Januszkiewicz K."/>
            <person name="Wedrychowicz H."/>
        </authorList>
    </citation>
    <scope>NUCLEOTIDE SEQUENCE [LARGE SCALE GENOMIC DNA]</scope>
    <source>
        <strain evidence="2 3">GAS499</strain>
    </source>
</reference>
<proteinExistence type="predicted"/>
<keyword evidence="1" id="KW-1133">Transmembrane helix</keyword>
<name>A0A1M6IVC5_9BRAD</name>
<dbReference type="EMBL" id="LT670844">
    <property type="protein sequence ID" value="SHJ38416.1"/>
    <property type="molecule type" value="Genomic_DNA"/>
</dbReference>
<sequence>MTGAYHANSTGGASRDDEGVAAALGIAKWLCLAATPTFAIMALMTGVLGAGPMDMLCSAGHGSPLSGMVPMYMLMSAFHSAPWLRLISSRRSDAQRS</sequence>
<protein>
    <submittedName>
        <fullName evidence="2">Uncharacterized protein</fullName>
    </submittedName>
</protein>
<keyword evidence="1" id="KW-0472">Membrane</keyword>
<dbReference type="AlphaFoldDB" id="A0A1M6IVC5"/>